<reference evidence="2 3" key="1">
    <citation type="submission" date="2018-11" db="EMBL/GenBank/DDBJ databases">
        <authorList>
            <consortium name="Pathogen Informatics"/>
        </authorList>
    </citation>
    <scope>NUCLEOTIDE SEQUENCE [LARGE SCALE GENOMIC DNA]</scope>
</reference>
<dbReference type="Gene3D" id="2.60.40.3770">
    <property type="match status" value="1"/>
</dbReference>
<dbReference type="WBParaSite" id="HPBE_0000497201-mRNA-1">
    <property type="protein sequence ID" value="HPBE_0000497201-mRNA-1"/>
    <property type="gene ID" value="HPBE_0000497201"/>
</dbReference>
<dbReference type="InterPro" id="IPR009878">
    <property type="entry name" value="Phlebovirus_G2_fusion"/>
</dbReference>
<evidence type="ECO:0000259" key="1">
    <source>
        <dbReference type="Pfam" id="PF07245"/>
    </source>
</evidence>
<proteinExistence type="predicted"/>
<organism evidence="3 4">
    <name type="scientific">Heligmosomoides polygyrus</name>
    <name type="common">Parasitic roundworm</name>
    <dbReference type="NCBI Taxonomy" id="6339"/>
    <lineage>
        <taxon>Eukaryota</taxon>
        <taxon>Metazoa</taxon>
        <taxon>Ecdysozoa</taxon>
        <taxon>Nematoda</taxon>
        <taxon>Chromadorea</taxon>
        <taxon>Rhabditida</taxon>
        <taxon>Rhabditina</taxon>
        <taxon>Rhabditomorpha</taxon>
        <taxon>Strongyloidea</taxon>
        <taxon>Heligmosomidae</taxon>
        <taxon>Heligmosomoides</taxon>
    </lineage>
</organism>
<dbReference type="AlphaFoldDB" id="A0A183FEW8"/>
<evidence type="ECO:0000313" key="3">
    <source>
        <dbReference type="Proteomes" id="UP000050761"/>
    </source>
</evidence>
<name>A0A183FEW8_HELPZ</name>
<gene>
    <name evidence="2" type="ORF">HPBE_LOCUS4973</name>
</gene>
<dbReference type="Pfam" id="PF07245">
    <property type="entry name" value="Phlebovirus_G2"/>
    <property type="match status" value="1"/>
</dbReference>
<dbReference type="OrthoDB" id="5877595at2759"/>
<accession>A0A3P8ATE8</accession>
<sequence length="382" mass="41249">MFASKEANISQETTNSTRNLAINATTPKAVQKTPAALLIQKRNYTTSAQYPILTQDLHSAYRAVAASGATGASTANIQTKGFISVATKGRTSTEIFTLQPGIPFTWNSVQLTLTSTISPNLSILSSYFITDGHTVTRIEASPQGQLLPNSPGQLQCKTENDAKHFSDCLFARYACSCTPRTYTVVCSCPKGNVSSFLHNKYNKLPIAAQQVANKGQSVRLGAIVQISAHGLIITSTRHNNSCHVKVGKLSGCYSCTQGSMTNLSCTSSVSEETAQVECQNITQLVKCTPEGTISTLRFHFSNSNIDLNCSVRCSGSTSSISLRGQLSFVNEGVFLSHVVSMNTSLSSGTILNNYPFSSIFTSMRNFLSVVSNFFNRFKMLLC</sequence>
<dbReference type="Proteomes" id="UP000050761">
    <property type="component" value="Unassembled WGS sequence"/>
</dbReference>
<keyword evidence="3" id="KW-1185">Reference proteome</keyword>
<accession>A0A183FEW8</accession>
<evidence type="ECO:0000313" key="4">
    <source>
        <dbReference type="WBParaSite" id="HPBE_0000497201-mRNA-1"/>
    </source>
</evidence>
<reference evidence="4" key="2">
    <citation type="submission" date="2019-09" db="UniProtKB">
        <authorList>
            <consortium name="WormBaseParasite"/>
        </authorList>
    </citation>
    <scope>IDENTIFICATION</scope>
</reference>
<feature type="domain" description="Phlebovirus glycoprotein G2 fusion" evidence="1">
    <location>
        <begin position="87"/>
        <end position="212"/>
    </location>
</feature>
<evidence type="ECO:0000313" key="2">
    <source>
        <dbReference type="EMBL" id="VDO62982.1"/>
    </source>
</evidence>
<dbReference type="EMBL" id="UZAH01025390">
    <property type="protein sequence ID" value="VDO62982.1"/>
    <property type="molecule type" value="Genomic_DNA"/>
</dbReference>
<protein>
    <submittedName>
        <fullName evidence="4">Phlebovirus_G2 domain-containing protein</fullName>
    </submittedName>
</protein>